<sequence>MVRKVFNDGDILYAEDVNIIGQPFVDGQDLLGHGLKVDDNSLSDEPQNIKTRFYAWYNRFRVTVQSGLTLSVTQGSISVSGNIISFPPQTINAIDNANSFVWIGKTDADPAIALRVSQTLPNVCIPLARVIAASGSVTSVTDLRDVSVDILPPSIPDAVPVGSTIISLIPPTAPIPAGYLELLNSSQNVSRTTYSALFALWGTYYGNGDGSTTFGVPGTGGRFLRLGGSGLSVGDIGGSNQITIPTNALPSHQHGIPANTHTHSVNDGGHGHTINQTPHSHSISDPGHAHGVPFGAAVDNGNNAFDTGGSPYNNGIGTTQNQTGISVNTANANLSINTSSTGISIQSASTGLTVTSNAGNGQAFQHDQPYLVFRVFVKV</sequence>
<accession>A0ACD6B8X3</accession>
<dbReference type="PDB" id="8KEC">
    <property type="method" value="EM"/>
    <property type="resolution" value="3.90 A"/>
    <property type="chains" value="A/B/C/D/E/F/G/H/I/J/K/L/M/N/O/P/Q/R=1-379"/>
</dbReference>
<keyword evidence="2" id="KW-0002">3D-structure</keyword>
<evidence type="ECO:0000313" key="1">
    <source>
        <dbReference type="EMBL" id="AND75611.1"/>
    </source>
</evidence>
<reference evidence="2" key="2">
    <citation type="journal article" date="2024" name="Nat. Commun.">
        <title>Structure of the intact tail machine of Anabaena myophage A-1(L).</title>
        <authorList>
            <person name="Yu R.C."/>
            <person name="Yang F."/>
            <person name="Zhang H.Y."/>
            <person name="Hou P."/>
            <person name="Du K."/>
            <person name="Zhu J."/>
            <person name="Cui N."/>
            <person name="Xu X."/>
            <person name="Chen Y."/>
            <person name="Li Q."/>
            <person name="Zhou C.Z."/>
        </authorList>
    </citation>
    <scope>STRUCTURE BY ELECTRON MICROSCOPY (3.90 ANGSTROMS) OF 1-379</scope>
</reference>
<evidence type="ECO:0007829" key="2">
    <source>
        <dbReference type="PDB" id="8KEC"/>
    </source>
</evidence>
<name>A0ACD6B8X3_9CAUD</name>
<dbReference type="EMBL" id="KU234533">
    <property type="protein sequence ID" value="AND75611.1"/>
    <property type="molecule type" value="Genomic_DNA"/>
</dbReference>
<proteinExistence type="evidence at protein level"/>
<accession>A0A191SAX8</accession>
<protein>
    <submittedName>
        <fullName evidence="1">Tail collar protein</fullName>
    </submittedName>
</protein>
<organism evidence="1">
    <name type="scientific">Nostoc phage A1</name>
    <dbReference type="NCBI Taxonomy" id="1775256"/>
    <lineage>
        <taxon>Viruses</taxon>
        <taxon>Duplodnaviria</taxon>
        <taxon>Heunggongvirae</taxon>
        <taxon>Uroviricota</taxon>
        <taxon>Caudoviricetes</taxon>
    </lineage>
</organism>
<reference evidence="1" key="1">
    <citation type="journal article" date="2016" name="MBio">
        <title>Viruses Infecting a Freshwater Filamentous Cyanobacterium (Nostoc sp.) Encode a Functional CRISPR Array and a Proteobacterial DNA Polymerase B.</title>
        <authorList>
            <person name="Chenard C."/>
            <person name="Wirth J.F."/>
            <person name="Suttle C.A."/>
        </authorList>
    </citation>
    <scope>NUCLEOTIDE SEQUENCE</scope>
</reference>